<dbReference type="GO" id="GO:0016301">
    <property type="term" value="F:kinase activity"/>
    <property type="evidence" value="ECO:0007669"/>
    <property type="project" value="TreeGrafter"/>
</dbReference>
<dbReference type="GO" id="GO:0009401">
    <property type="term" value="P:phosphoenolpyruvate-dependent sugar phosphotransferase system"/>
    <property type="evidence" value="ECO:0007669"/>
    <property type="project" value="InterPro"/>
</dbReference>
<dbReference type="KEGG" id="pfg:AB870_23920"/>
<dbReference type="PANTHER" id="PTHR40398:SF1">
    <property type="entry name" value="PTS SYSTEM GLUCITOL_SORBITOL-SPECIFIC EIIA COMPONENT"/>
    <property type="match status" value="1"/>
</dbReference>
<organism evidence="2 3">
    <name type="scientific">Pandoraea faecigallinarum</name>
    <dbReference type="NCBI Taxonomy" id="656179"/>
    <lineage>
        <taxon>Bacteria</taxon>
        <taxon>Pseudomonadati</taxon>
        <taxon>Pseudomonadota</taxon>
        <taxon>Betaproteobacteria</taxon>
        <taxon>Burkholderiales</taxon>
        <taxon>Burkholderiaceae</taxon>
        <taxon>Pandoraea</taxon>
    </lineage>
</organism>
<evidence type="ECO:0008006" key="4">
    <source>
        <dbReference type="Google" id="ProtNLM"/>
    </source>
</evidence>
<evidence type="ECO:0000256" key="1">
    <source>
        <dbReference type="PROSITE-ProRule" id="PRU00420"/>
    </source>
</evidence>
<feature type="modified residue" description="Phosphohistidine; by HPr" evidence="1">
    <location>
        <position position="42"/>
    </location>
</feature>
<dbReference type="EMBL" id="CP011808">
    <property type="protein sequence ID" value="AKM33264.1"/>
    <property type="molecule type" value="Genomic_DNA"/>
</dbReference>
<dbReference type="PROSITE" id="PS51097">
    <property type="entry name" value="PTS_EIIA_TYPE_5"/>
    <property type="match status" value="1"/>
</dbReference>
<dbReference type="Pfam" id="PF03829">
    <property type="entry name" value="PTSIIA_gutA"/>
    <property type="match status" value="1"/>
</dbReference>
<dbReference type="GO" id="GO:0008982">
    <property type="term" value="F:protein-N(PI)-phosphohistidine-sugar phosphotransferase activity"/>
    <property type="evidence" value="ECO:0007669"/>
    <property type="project" value="InterPro"/>
</dbReference>
<dbReference type="PATRIC" id="fig|656179.3.peg.5119"/>
<dbReference type="Gene3D" id="2.40.33.40">
    <property type="entry name" value="Phosphotransferase system, glucitol/sorbitol-specific IIA component"/>
    <property type="match status" value="1"/>
</dbReference>
<geneLocation type="plasmid" evidence="2 3">
    <name>pPF72-1</name>
</geneLocation>
<reference evidence="2" key="1">
    <citation type="submission" date="2016-06" db="EMBL/GenBank/DDBJ databases">
        <title>Complete Genome Sequence of Pandoraea faecigallinarum DSM-23572.</title>
        <authorList>
            <person name="Yong D."/>
            <person name="Ee R."/>
            <person name="Lim Y.-L."/>
            <person name="Yin W.-F."/>
            <person name="Chan K.-G."/>
        </authorList>
    </citation>
    <scope>NUCLEOTIDE SEQUENCE</scope>
    <source>
        <strain evidence="2">DSM 23572</strain>
        <plasmid evidence="2">pPF72-1</plasmid>
    </source>
</reference>
<protein>
    <recommendedName>
        <fullName evidence="4">PTS cellobiose transporter subunit IIB</fullName>
    </recommendedName>
</protein>
<dbReference type="RefSeq" id="WP_047909237.1">
    <property type="nucleotide sequence ID" value="NZ_CP011808.2"/>
</dbReference>
<evidence type="ECO:0000313" key="3">
    <source>
        <dbReference type="Proteomes" id="UP000035651"/>
    </source>
</evidence>
<dbReference type="PANTHER" id="PTHR40398">
    <property type="entry name" value="PTS SYSTEM GLUCITOL/SORBITOL-SPECIFIC EIIA COMPONENT"/>
    <property type="match status" value="1"/>
</dbReference>
<dbReference type="GO" id="GO:0005737">
    <property type="term" value="C:cytoplasm"/>
    <property type="evidence" value="ECO:0007669"/>
    <property type="project" value="InterPro"/>
</dbReference>
<proteinExistence type="predicted"/>
<dbReference type="AlphaFoldDB" id="A0A0H3WYM9"/>
<name>A0A0H3WYM9_9BURK</name>
<keyword evidence="2" id="KW-0614">Plasmid</keyword>
<dbReference type="InterPro" id="IPR036665">
    <property type="entry name" value="PTS_IIA_glucitol/sorbitol_sf"/>
</dbReference>
<accession>A0A0H3WYM9</accession>
<sequence>MHYYRTTIASIGAEVSALLEGGVLILFADGAPAELAEVSILHRVEHVGARAPRVGSVLRIGELSVAVTAVGPGAWNNVSALGHVVITFNGSRADERPGVICASKIDCAKLFEGMHRGTVIEFVDA</sequence>
<dbReference type="OrthoDB" id="5113885at2"/>
<gene>
    <name evidence="2" type="ORF">AB870_23920</name>
</gene>
<dbReference type="SUPFAM" id="SSF141530">
    <property type="entry name" value="PTSIIA/GutA-like"/>
    <property type="match status" value="1"/>
</dbReference>
<evidence type="ECO:0000313" key="2">
    <source>
        <dbReference type="EMBL" id="AKM33264.1"/>
    </source>
</evidence>
<dbReference type="Proteomes" id="UP000035651">
    <property type="component" value="Plasmid pPF72-1"/>
</dbReference>
<dbReference type="InterPro" id="IPR004716">
    <property type="entry name" value="PTS_IIA_glucitol/sorbitol-sp"/>
</dbReference>
<keyword evidence="3" id="KW-1185">Reference proteome</keyword>